<keyword evidence="2" id="KW-0539">Nucleus</keyword>
<evidence type="ECO:0000256" key="1">
    <source>
        <dbReference type="ARBA" id="ARBA00004123"/>
    </source>
</evidence>
<reference evidence="4" key="1">
    <citation type="journal article" date="2019" name="Microorganisms">
        <title>DNA Damage Response Pathways in Dinoflagellates.</title>
        <authorList>
            <person name="Li C."/>
            <person name="Wong J."/>
        </authorList>
    </citation>
    <scope>NUCLEOTIDE SEQUENCE</scope>
</reference>
<dbReference type="PANTHER" id="PTHR15074:SF0">
    <property type="entry name" value="METHYL-CPG-BINDING DOMAIN PROTEIN 4-LIKE PROTEIN"/>
    <property type="match status" value="1"/>
</dbReference>
<evidence type="ECO:0000256" key="2">
    <source>
        <dbReference type="ARBA" id="ARBA00023242"/>
    </source>
</evidence>
<dbReference type="GO" id="GO:0006281">
    <property type="term" value="P:DNA repair"/>
    <property type="evidence" value="ECO:0007669"/>
    <property type="project" value="InterPro"/>
</dbReference>
<accession>A0A516AGE4</accession>
<feature type="compositionally biased region" description="Basic residues" evidence="3">
    <location>
        <begin position="56"/>
        <end position="69"/>
    </location>
</feature>
<dbReference type="EMBL" id="MN125900">
    <property type="protein sequence ID" value="QDO16367.1"/>
    <property type="molecule type" value="mRNA"/>
</dbReference>
<organism evidence="4">
    <name type="scientific">Lingulaulax polyedra</name>
    <name type="common">Dinoflagellate</name>
    <name type="synonym">Lingulodinium polyedra</name>
    <dbReference type="NCBI Taxonomy" id="160621"/>
    <lineage>
        <taxon>Eukaryota</taxon>
        <taxon>Sar</taxon>
        <taxon>Alveolata</taxon>
        <taxon>Dinophyceae</taxon>
        <taxon>Gonyaulacales</taxon>
        <taxon>Lingulodiniaceae</taxon>
        <taxon>Lingulaulax</taxon>
    </lineage>
</organism>
<comment type="subcellular location">
    <subcellularLocation>
        <location evidence="1">Nucleus</location>
    </subcellularLocation>
</comment>
<feature type="region of interest" description="Disordered" evidence="3">
    <location>
        <begin position="1"/>
        <end position="94"/>
    </location>
</feature>
<evidence type="ECO:0000313" key="4">
    <source>
        <dbReference type="EMBL" id="QDO16367.1"/>
    </source>
</evidence>
<dbReference type="InterPro" id="IPR011257">
    <property type="entry name" value="DNA_glycosylase"/>
</dbReference>
<name>A0A516AGE4_LINPO</name>
<dbReference type="GO" id="GO:0003824">
    <property type="term" value="F:catalytic activity"/>
    <property type="evidence" value="ECO:0007669"/>
    <property type="project" value="InterPro"/>
</dbReference>
<dbReference type="GO" id="GO:0003677">
    <property type="term" value="F:DNA binding"/>
    <property type="evidence" value="ECO:0007669"/>
    <property type="project" value="InterPro"/>
</dbReference>
<dbReference type="PANTHER" id="PTHR15074">
    <property type="entry name" value="METHYL-CPG-BINDING PROTEIN"/>
    <property type="match status" value="1"/>
</dbReference>
<feature type="compositionally biased region" description="Low complexity" evidence="3">
    <location>
        <begin position="1"/>
        <end position="20"/>
    </location>
</feature>
<dbReference type="GO" id="GO:0005634">
    <property type="term" value="C:nucleus"/>
    <property type="evidence" value="ECO:0007669"/>
    <property type="project" value="UniProtKB-SubCell"/>
</dbReference>
<sequence>MEGGEAVEAAEACASQEAAGQPRASRFFGEAGPVAGVAERSWPRPRGGRGSGQPGRRARGRKGAGRRSRAERPAPGARAAMGSPGPASDVAARRAVTSAEAAAATEEADRMVDSTGDALTDCAVGGCTDSDPQSALAAALSGFCAATAHQRGEYRQRTAAAEQLLRACRAAPAPSAVSEAAIRVLLVDVHRMMRSVMCRLSERPDAIERLEICKRLVAIRQCACEHARIVHGLALGRGCKARSGTTHVAVEPAPGCSADSPGSCGSQGAAEPASALQVLPASTELSAASATEPVAQQLAEQVGEQLAEQSAARAAEQPTERSAEPAEQPADQPTRAAQSVCPAAEQPLERLAQVATSERPAGSSARSGKSALWATRLARRSGAVLDLTSQVGDPVVAGGRQDSDDDALIIRVTDDIVGGSATIGGSGIIQGAAGTMERGADCEETDSDVVVGAEGSGASGAAGAAAMNSGLVGDHEAMGIEGGADGGLGRGVDGFRGFIGDAGSGDTSVCALEGDPPSSAVKRRSAAPLDASVSDTDACVGAVANKVARGAEDVAEGSGGGLCPAAGEASSAGRGAGCNGYNAGRVCTPPGKAVAGGAREAAGAAREALSPSPTAYAVPQTPGAAWQQLPEVAASELLCHHSDTCFRPLEGCPWCERRRAERCGAGRQKELAAPRKPRAKRARRSDLSSTMAKRACVEGSEAGAPPVTAHAEVLLEPSALEEAAEPVEVSVARVEAIAALPDGAAALVEAAGHPELAAGVASGARCRLDTEDTLAAALKDFRVAARLKGKYAARLAAAEQVLCACLALPAPSEAGEAAVRELWMELLRTLTNVGTRLLYKRNASERVDLRRQLVALRKRLRAHAREFYQLDLESLVPHPGRLQLPPAGGAGPAASLEDLRKQCNVYWETGSCRHLCEHLCYFREYEPARQLHALRCRARSHPLRPSLQGWTARLALTHESPFWCVVLHDPSGAVRGSAKDAWTALVNDALDAPLPGAASAPPSPLPLSSSQAGASEMQHSFAHPRSPFGLVEEVLTGEPWQLLVACLLLNRTGRIVVDRLLGRFFQRWPSAEALVGADVAELESILAPLGLHRKRSRMLCRFSREYLEAVAELGSPLPLSRLRRLHGVGRYAYDAHELFVRGVLVQPTDIYLGWFVEYHQQTLASRTPCLLEAETAPA</sequence>
<dbReference type="AlphaFoldDB" id="A0A516AGE4"/>
<feature type="compositionally biased region" description="Low complexity" evidence="3">
    <location>
        <begin position="73"/>
        <end position="94"/>
    </location>
</feature>
<feature type="region of interest" description="Disordered" evidence="3">
    <location>
        <begin position="300"/>
        <end position="341"/>
    </location>
</feature>
<evidence type="ECO:0000256" key="3">
    <source>
        <dbReference type="SAM" id="MobiDB-lite"/>
    </source>
</evidence>
<protein>
    <submittedName>
        <fullName evidence="4">Methyl-CpG-binding domain protein 4</fullName>
    </submittedName>
</protein>
<dbReference type="SUPFAM" id="SSF48150">
    <property type="entry name" value="DNA-glycosylase"/>
    <property type="match status" value="1"/>
</dbReference>
<dbReference type="Gene3D" id="1.10.340.30">
    <property type="entry name" value="Hypothetical protein, domain 2"/>
    <property type="match status" value="1"/>
</dbReference>
<dbReference type="InterPro" id="IPR045138">
    <property type="entry name" value="MeCP2/MBD4"/>
</dbReference>
<proteinExistence type="evidence at transcript level"/>